<keyword evidence="3" id="KW-1185">Reference proteome</keyword>
<feature type="region of interest" description="Disordered" evidence="1">
    <location>
        <begin position="132"/>
        <end position="177"/>
    </location>
</feature>
<name>A0AAV7LIZ7_PLEWA</name>
<feature type="compositionally biased region" description="Low complexity" evidence="1">
    <location>
        <begin position="158"/>
        <end position="168"/>
    </location>
</feature>
<evidence type="ECO:0000313" key="3">
    <source>
        <dbReference type="Proteomes" id="UP001066276"/>
    </source>
</evidence>
<reference evidence="2" key="1">
    <citation type="journal article" date="2022" name="bioRxiv">
        <title>Sequencing and chromosome-scale assembly of the giantPleurodeles waltlgenome.</title>
        <authorList>
            <person name="Brown T."/>
            <person name="Elewa A."/>
            <person name="Iarovenko S."/>
            <person name="Subramanian E."/>
            <person name="Araus A.J."/>
            <person name="Petzold A."/>
            <person name="Susuki M."/>
            <person name="Suzuki K.-i.T."/>
            <person name="Hayashi T."/>
            <person name="Toyoda A."/>
            <person name="Oliveira C."/>
            <person name="Osipova E."/>
            <person name="Leigh N.D."/>
            <person name="Simon A."/>
            <person name="Yun M.H."/>
        </authorList>
    </citation>
    <scope>NUCLEOTIDE SEQUENCE</scope>
    <source>
        <strain evidence="2">20211129_DDA</strain>
        <tissue evidence="2">Liver</tissue>
    </source>
</reference>
<feature type="region of interest" description="Disordered" evidence="1">
    <location>
        <begin position="84"/>
        <end position="103"/>
    </location>
</feature>
<gene>
    <name evidence="2" type="ORF">NDU88_001968</name>
</gene>
<protein>
    <submittedName>
        <fullName evidence="2">Uncharacterized protein</fullName>
    </submittedName>
</protein>
<feature type="region of interest" description="Disordered" evidence="1">
    <location>
        <begin position="53"/>
        <end position="76"/>
    </location>
</feature>
<feature type="compositionally biased region" description="Basic residues" evidence="1">
    <location>
        <begin position="137"/>
        <end position="150"/>
    </location>
</feature>
<accession>A0AAV7LIZ7</accession>
<dbReference type="AlphaFoldDB" id="A0AAV7LIZ7"/>
<comment type="caution">
    <text evidence="2">The sequence shown here is derived from an EMBL/GenBank/DDBJ whole genome shotgun (WGS) entry which is preliminary data.</text>
</comment>
<evidence type="ECO:0000313" key="2">
    <source>
        <dbReference type="EMBL" id="KAJ1088813.1"/>
    </source>
</evidence>
<dbReference type="Proteomes" id="UP001066276">
    <property type="component" value="Chromosome 11"/>
</dbReference>
<dbReference type="PROSITE" id="PS51257">
    <property type="entry name" value="PROKAR_LIPOPROTEIN"/>
    <property type="match status" value="1"/>
</dbReference>
<organism evidence="2 3">
    <name type="scientific">Pleurodeles waltl</name>
    <name type="common">Iberian ribbed newt</name>
    <dbReference type="NCBI Taxonomy" id="8319"/>
    <lineage>
        <taxon>Eukaryota</taxon>
        <taxon>Metazoa</taxon>
        <taxon>Chordata</taxon>
        <taxon>Craniata</taxon>
        <taxon>Vertebrata</taxon>
        <taxon>Euteleostomi</taxon>
        <taxon>Amphibia</taxon>
        <taxon>Batrachia</taxon>
        <taxon>Caudata</taxon>
        <taxon>Salamandroidea</taxon>
        <taxon>Salamandridae</taxon>
        <taxon>Pleurodelinae</taxon>
        <taxon>Pleurodeles</taxon>
    </lineage>
</organism>
<evidence type="ECO:0000256" key="1">
    <source>
        <dbReference type="SAM" id="MobiDB-lite"/>
    </source>
</evidence>
<proteinExistence type="predicted"/>
<dbReference type="EMBL" id="JANPWB010000015">
    <property type="protein sequence ID" value="KAJ1088813.1"/>
    <property type="molecule type" value="Genomic_DNA"/>
</dbReference>
<sequence length="185" mass="19233">MWLGHPKTKGEGEDVSTQPHSHCPNICFLLLSCVALHRSPKPGLVHGISSWLGKGGGAPQASPRSSSVPGIWDSAGSPPPLFSDRRAWGGSTTTPQAAPGNQLGRAGAARALVRVPSPASWILYGAVGAPRPDLRTRSARSRHQSVRMGRRGPSLTKPVPVSSSSPPSARGALNPPVSPLGVCFH</sequence>